<protein>
    <submittedName>
        <fullName evidence="1">Uncharacterized protein</fullName>
    </submittedName>
</protein>
<reference evidence="1" key="1">
    <citation type="submission" date="2018-02" db="EMBL/GenBank/DDBJ databases">
        <authorList>
            <person name="Vasarhelyi B.M."/>
            <person name="Deshmukh S."/>
            <person name="Balint B."/>
            <person name="Kukolya J."/>
        </authorList>
    </citation>
    <scope>NUCLEOTIDE SEQUENCE</scope>
    <source>
        <strain evidence="1">KB22</strain>
    </source>
</reference>
<dbReference type="EMBL" id="PRDK01000008">
    <property type="protein sequence ID" value="MBE8714771.1"/>
    <property type="molecule type" value="Genomic_DNA"/>
</dbReference>
<dbReference type="AlphaFoldDB" id="A0A928V0L7"/>
<sequence length="467" mass="54585">MPISEKDIQLHIWGLRDNWVNLIQPVKFPEPNHFIDGEYDIWSLNPQDAFLNIIYSRLSDLDKYTRKTELIGCEVHLKKNSDSTIRADLLCCSIGRGGFGIVEIKKSSQTERQAYTELLGYGNHIQGLFPGMSTEDLVYILISPMEERIVREATLLSLLNDEKPVYCLVPKWVNDDITTLKLHPWIPSNEDLVKISNGMFHPSNIDIFKLTWDYVDDWNYLPPQQNPEPHMVDTLNKLSIYAAQVMESKHITGFVYASQPWAEMPLLPNSLIIAGINPFKVSKLLHLIRTKRLDIYKTEDLDTSGIKLSNILPEIDNTHNKSSEDYLEAFSTAWTNTIAGISFETFKTMTINSENETFETDHGSMTWKQYQRILMEDVFVHNYDVRPTGLLRKLFQAYQDIDYKYLTKHSYENHPFHEHGDIPRYGIDNWYDIRYFREFLNRLFDPVYNYRFDINDAETDRKSEDPD</sequence>
<comment type="caution">
    <text evidence="1">The sequence shown here is derived from an EMBL/GenBank/DDBJ whole genome shotgun (WGS) entry which is preliminary data.</text>
</comment>
<keyword evidence="2" id="KW-1185">Reference proteome</keyword>
<organism evidence="1 2">
    <name type="scientific">Sphingobacterium hungaricum</name>
    <dbReference type="NCBI Taxonomy" id="2082723"/>
    <lineage>
        <taxon>Bacteria</taxon>
        <taxon>Pseudomonadati</taxon>
        <taxon>Bacteroidota</taxon>
        <taxon>Sphingobacteriia</taxon>
        <taxon>Sphingobacteriales</taxon>
        <taxon>Sphingobacteriaceae</taxon>
        <taxon>Sphingobacterium</taxon>
    </lineage>
</organism>
<name>A0A928V0L7_9SPHI</name>
<gene>
    <name evidence="1" type="ORF">C4F49_13875</name>
</gene>
<evidence type="ECO:0000313" key="1">
    <source>
        <dbReference type="EMBL" id="MBE8714771.1"/>
    </source>
</evidence>
<evidence type="ECO:0000313" key="2">
    <source>
        <dbReference type="Proteomes" id="UP000616201"/>
    </source>
</evidence>
<dbReference type="Proteomes" id="UP000616201">
    <property type="component" value="Unassembled WGS sequence"/>
</dbReference>
<proteinExistence type="predicted"/>
<dbReference type="RefSeq" id="WP_196936632.1">
    <property type="nucleotide sequence ID" value="NZ_MU158698.1"/>
</dbReference>
<accession>A0A928V0L7</accession>